<evidence type="ECO:0000256" key="1">
    <source>
        <dbReference type="SAM" id="MobiDB-lite"/>
    </source>
</evidence>
<evidence type="ECO:0000313" key="4">
    <source>
        <dbReference type="Proteomes" id="UP000799753"/>
    </source>
</evidence>
<feature type="domain" description="J" evidence="2">
    <location>
        <begin position="79"/>
        <end position="137"/>
    </location>
</feature>
<name>A0A6A6RMQ2_9PLEO</name>
<dbReference type="AlphaFoldDB" id="A0A6A6RMQ2"/>
<feature type="region of interest" description="Disordered" evidence="1">
    <location>
        <begin position="1"/>
        <end position="49"/>
    </location>
</feature>
<dbReference type="OrthoDB" id="10250354at2759"/>
<dbReference type="Gene3D" id="1.10.287.110">
    <property type="entry name" value="DnaJ domain"/>
    <property type="match status" value="1"/>
</dbReference>
<keyword evidence="4" id="KW-1185">Reference proteome</keyword>
<organism evidence="3 4">
    <name type="scientific">Massarina eburnea CBS 473.64</name>
    <dbReference type="NCBI Taxonomy" id="1395130"/>
    <lineage>
        <taxon>Eukaryota</taxon>
        <taxon>Fungi</taxon>
        <taxon>Dikarya</taxon>
        <taxon>Ascomycota</taxon>
        <taxon>Pezizomycotina</taxon>
        <taxon>Dothideomycetes</taxon>
        <taxon>Pleosporomycetidae</taxon>
        <taxon>Pleosporales</taxon>
        <taxon>Massarineae</taxon>
        <taxon>Massarinaceae</taxon>
        <taxon>Massarina</taxon>
    </lineage>
</organism>
<dbReference type="SUPFAM" id="SSF46565">
    <property type="entry name" value="Chaperone J-domain"/>
    <property type="match status" value="1"/>
</dbReference>
<reference evidence="3" key="1">
    <citation type="journal article" date="2020" name="Stud. Mycol.">
        <title>101 Dothideomycetes genomes: a test case for predicting lifestyles and emergence of pathogens.</title>
        <authorList>
            <person name="Haridas S."/>
            <person name="Albert R."/>
            <person name="Binder M."/>
            <person name="Bloem J."/>
            <person name="Labutti K."/>
            <person name="Salamov A."/>
            <person name="Andreopoulos B."/>
            <person name="Baker S."/>
            <person name="Barry K."/>
            <person name="Bills G."/>
            <person name="Bluhm B."/>
            <person name="Cannon C."/>
            <person name="Castanera R."/>
            <person name="Culley D."/>
            <person name="Daum C."/>
            <person name="Ezra D."/>
            <person name="Gonzalez J."/>
            <person name="Henrissat B."/>
            <person name="Kuo A."/>
            <person name="Liang C."/>
            <person name="Lipzen A."/>
            <person name="Lutzoni F."/>
            <person name="Magnuson J."/>
            <person name="Mondo S."/>
            <person name="Nolan M."/>
            <person name="Ohm R."/>
            <person name="Pangilinan J."/>
            <person name="Park H.-J."/>
            <person name="Ramirez L."/>
            <person name="Alfaro M."/>
            <person name="Sun H."/>
            <person name="Tritt A."/>
            <person name="Yoshinaga Y."/>
            <person name="Zwiers L.-H."/>
            <person name="Turgeon B."/>
            <person name="Goodwin S."/>
            <person name="Spatafora J."/>
            <person name="Crous P."/>
            <person name="Grigoriev I."/>
        </authorList>
    </citation>
    <scope>NUCLEOTIDE SEQUENCE</scope>
    <source>
        <strain evidence="3">CBS 473.64</strain>
    </source>
</reference>
<proteinExistence type="predicted"/>
<dbReference type="Proteomes" id="UP000799753">
    <property type="component" value="Unassembled WGS sequence"/>
</dbReference>
<feature type="region of interest" description="Disordered" evidence="1">
    <location>
        <begin position="144"/>
        <end position="203"/>
    </location>
</feature>
<feature type="compositionally biased region" description="Polar residues" evidence="1">
    <location>
        <begin position="148"/>
        <end position="162"/>
    </location>
</feature>
<dbReference type="EMBL" id="MU006798">
    <property type="protein sequence ID" value="KAF2636546.1"/>
    <property type="molecule type" value="Genomic_DNA"/>
</dbReference>
<protein>
    <recommendedName>
        <fullName evidence="2">J domain-containing protein</fullName>
    </recommendedName>
</protein>
<sequence>MCRITIPRLRKKSRHPSLNTPNTVPTDPTPRPSNTAPSHHHPNINTTTTMQTSTIPAGVFLNPACATRTSLGTTTHFVDHYAVFGLDIWATSEEVKAKYRALRGEYFRTDPVKYRALQAAYTVLVDRDARLQYDSLYRGRVGLPLPPSTSTYASTSIPTSSGDPPIAGPSKLDTPTSSRQDTLSPEHNYNHTHRDPPVNTVRGMVKDLERNPPNATEMESIPVEPVDHASMRTRDPNWALKHPNPVFTPVYGRVPYWSFVPVATVYTRGKGKGRRMPGYRGGFAGMARPV</sequence>
<dbReference type="InterPro" id="IPR036869">
    <property type="entry name" value="J_dom_sf"/>
</dbReference>
<accession>A0A6A6RMQ2</accession>
<gene>
    <name evidence="3" type="ORF">P280DRAFT_533675</name>
</gene>
<evidence type="ECO:0000259" key="2">
    <source>
        <dbReference type="PROSITE" id="PS50076"/>
    </source>
</evidence>
<dbReference type="InterPro" id="IPR001623">
    <property type="entry name" value="DnaJ_domain"/>
</dbReference>
<feature type="compositionally biased region" description="Polar residues" evidence="1">
    <location>
        <begin position="173"/>
        <end position="187"/>
    </location>
</feature>
<dbReference type="PROSITE" id="PS50076">
    <property type="entry name" value="DNAJ_2"/>
    <property type="match status" value="1"/>
</dbReference>
<evidence type="ECO:0000313" key="3">
    <source>
        <dbReference type="EMBL" id="KAF2636546.1"/>
    </source>
</evidence>